<dbReference type="STRING" id="431595.K3WCU0"/>
<reference evidence="6" key="3">
    <citation type="submission" date="2015-02" db="UniProtKB">
        <authorList>
            <consortium name="EnsemblProtists"/>
        </authorList>
    </citation>
    <scope>IDENTIFICATION</scope>
    <source>
        <strain evidence="6">DAOM BR144</strain>
    </source>
</reference>
<feature type="signal peptide" evidence="4">
    <location>
        <begin position="1"/>
        <end position="19"/>
    </location>
</feature>
<keyword evidence="4" id="KW-0732">Signal</keyword>
<dbReference type="InterPro" id="IPR050653">
    <property type="entry name" value="Prot_Inhib_GrowthFact_Antg"/>
</dbReference>
<evidence type="ECO:0000313" key="7">
    <source>
        <dbReference type="Proteomes" id="UP000019132"/>
    </source>
</evidence>
<dbReference type="Gene3D" id="3.30.60.30">
    <property type="match status" value="2"/>
</dbReference>
<dbReference type="GO" id="GO:0005576">
    <property type="term" value="C:extracellular region"/>
    <property type="evidence" value="ECO:0007669"/>
    <property type="project" value="TreeGrafter"/>
</dbReference>
<feature type="chain" id="PRO_5003867621" description="Kazal-like domain-containing protein" evidence="4">
    <location>
        <begin position="20"/>
        <end position="133"/>
    </location>
</feature>
<keyword evidence="1" id="KW-0646">Protease inhibitor</keyword>
<dbReference type="PANTHER" id="PTHR10913">
    <property type="entry name" value="FOLLISTATIN-RELATED"/>
    <property type="match status" value="1"/>
</dbReference>
<protein>
    <recommendedName>
        <fullName evidence="5">Kazal-like domain-containing protein</fullName>
    </recommendedName>
</protein>
<reference evidence="7" key="1">
    <citation type="journal article" date="2010" name="Genome Biol.">
        <title>Genome sequence of the necrotrophic plant pathogen Pythium ultimum reveals original pathogenicity mechanisms and effector repertoire.</title>
        <authorList>
            <person name="Levesque C.A."/>
            <person name="Brouwer H."/>
            <person name="Cano L."/>
            <person name="Hamilton J.P."/>
            <person name="Holt C."/>
            <person name="Huitema E."/>
            <person name="Raffaele S."/>
            <person name="Robideau G.P."/>
            <person name="Thines M."/>
            <person name="Win J."/>
            <person name="Zerillo M.M."/>
            <person name="Beakes G.W."/>
            <person name="Boore J.L."/>
            <person name="Busam D."/>
            <person name="Dumas B."/>
            <person name="Ferriera S."/>
            <person name="Fuerstenberg S.I."/>
            <person name="Gachon C.M."/>
            <person name="Gaulin E."/>
            <person name="Govers F."/>
            <person name="Grenville-Briggs L."/>
            <person name="Horner N."/>
            <person name="Hostetler J."/>
            <person name="Jiang R.H."/>
            <person name="Johnson J."/>
            <person name="Krajaejun T."/>
            <person name="Lin H."/>
            <person name="Meijer H.J."/>
            <person name="Moore B."/>
            <person name="Morris P."/>
            <person name="Phuntmart V."/>
            <person name="Puiu D."/>
            <person name="Shetty J."/>
            <person name="Stajich J.E."/>
            <person name="Tripathy S."/>
            <person name="Wawra S."/>
            <person name="van West P."/>
            <person name="Whitty B.R."/>
            <person name="Coutinho P.M."/>
            <person name="Henrissat B."/>
            <person name="Martin F."/>
            <person name="Thomas P.D."/>
            <person name="Tyler B.M."/>
            <person name="De Vries R.P."/>
            <person name="Kamoun S."/>
            <person name="Yandell M."/>
            <person name="Tisserat N."/>
            <person name="Buell C.R."/>
        </authorList>
    </citation>
    <scope>NUCLEOTIDE SEQUENCE</scope>
    <source>
        <strain evidence="7">DAOM:BR144</strain>
    </source>
</reference>
<dbReference type="PROSITE" id="PS51465">
    <property type="entry name" value="KAZAL_2"/>
    <property type="match status" value="2"/>
</dbReference>
<evidence type="ECO:0000259" key="5">
    <source>
        <dbReference type="PROSITE" id="PS51465"/>
    </source>
</evidence>
<reference evidence="7" key="2">
    <citation type="submission" date="2010-04" db="EMBL/GenBank/DDBJ databases">
        <authorList>
            <person name="Buell R."/>
            <person name="Hamilton J."/>
            <person name="Hostetler J."/>
        </authorList>
    </citation>
    <scope>NUCLEOTIDE SEQUENCE [LARGE SCALE GENOMIC DNA]</scope>
    <source>
        <strain evidence="7">DAOM:BR144</strain>
    </source>
</reference>
<organism evidence="6 7">
    <name type="scientific">Globisporangium ultimum (strain ATCC 200006 / CBS 805.95 / DAOM BR144)</name>
    <name type="common">Pythium ultimum</name>
    <dbReference type="NCBI Taxonomy" id="431595"/>
    <lineage>
        <taxon>Eukaryota</taxon>
        <taxon>Sar</taxon>
        <taxon>Stramenopiles</taxon>
        <taxon>Oomycota</taxon>
        <taxon>Peronosporomycetes</taxon>
        <taxon>Pythiales</taxon>
        <taxon>Pythiaceae</taxon>
        <taxon>Globisporangium</taxon>
    </lineage>
</organism>
<evidence type="ECO:0000256" key="3">
    <source>
        <dbReference type="ARBA" id="ARBA00023157"/>
    </source>
</evidence>
<accession>K3WCU0</accession>
<feature type="domain" description="Kazal-like" evidence="5">
    <location>
        <begin position="100"/>
        <end position="133"/>
    </location>
</feature>
<keyword evidence="2" id="KW-0722">Serine protease inhibitor</keyword>
<dbReference type="InterPro" id="IPR036058">
    <property type="entry name" value="Kazal_dom_sf"/>
</dbReference>
<dbReference type="Proteomes" id="UP000019132">
    <property type="component" value="Unassembled WGS sequence"/>
</dbReference>
<evidence type="ECO:0000256" key="4">
    <source>
        <dbReference type="SAM" id="SignalP"/>
    </source>
</evidence>
<dbReference type="InterPro" id="IPR002350">
    <property type="entry name" value="Kazal_dom"/>
</dbReference>
<keyword evidence="3" id="KW-1015">Disulfide bond</keyword>
<evidence type="ECO:0000256" key="1">
    <source>
        <dbReference type="ARBA" id="ARBA00022690"/>
    </source>
</evidence>
<dbReference type="SMART" id="SM00280">
    <property type="entry name" value="KAZAL"/>
    <property type="match status" value="2"/>
</dbReference>
<dbReference type="VEuPathDB" id="FungiDB:PYU1_G002778"/>
<evidence type="ECO:0000313" key="6">
    <source>
        <dbReference type="EnsemblProtists" id="PYU1_T002781"/>
    </source>
</evidence>
<proteinExistence type="predicted"/>
<feature type="domain" description="Kazal-like" evidence="5">
    <location>
        <begin position="40"/>
        <end position="81"/>
    </location>
</feature>
<evidence type="ECO:0000256" key="2">
    <source>
        <dbReference type="ARBA" id="ARBA00022900"/>
    </source>
</evidence>
<dbReference type="HOGENOM" id="CLU_1912223_0_0_1"/>
<dbReference type="Pfam" id="PF07648">
    <property type="entry name" value="Kazal_2"/>
    <property type="match status" value="2"/>
</dbReference>
<dbReference type="PANTHER" id="PTHR10913:SF45">
    <property type="entry name" value="FOLLISTATIN, ISOFORM A-RELATED"/>
    <property type="match status" value="1"/>
</dbReference>
<dbReference type="EMBL" id="GL376628">
    <property type="status" value="NOT_ANNOTATED_CDS"/>
    <property type="molecule type" value="Genomic_DNA"/>
</dbReference>
<dbReference type="InParanoid" id="K3WCU0"/>
<dbReference type="AlphaFoldDB" id="K3WCU0"/>
<dbReference type="CDD" id="cd00104">
    <property type="entry name" value="KAZAL_FS"/>
    <property type="match status" value="2"/>
</dbReference>
<name>K3WCU0_GLOUD</name>
<dbReference type="SUPFAM" id="SSF100895">
    <property type="entry name" value="Kazal-type serine protease inhibitors"/>
    <property type="match status" value="2"/>
</dbReference>
<sequence>MIMKFSPSLLLLEVTVILADLAPLQRAYTTPSLGAANAGCLDAIKPVYGSDGKTYGNACELSQAQCTSPALTLAHKGEYYLPVMTRVRLLEINATSTRECTTDYRPVCGSDAKVYTNMCEFTNARCNNSSLAL</sequence>
<keyword evidence="7" id="KW-1185">Reference proteome</keyword>
<dbReference type="EnsemblProtists" id="PYU1_T002781">
    <property type="protein sequence ID" value="PYU1_T002781"/>
    <property type="gene ID" value="PYU1_G002778"/>
</dbReference>